<name>A0AA38MU19_9CUCU</name>
<dbReference type="EMBL" id="JALNTZ010000001">
    <property type="protein sequence ID" value="KAJ3667209.1"/>
    <property type="molecule type" value="Genomic_DNA"/>
</dbReference>
<sequence>MIPGNKKRASHLKFTLAELTSFKFGGVCVNLKTVYRRATWYSVYLDVSPAGPSCVKWNTATFEKSPSKFKTKIFEFSAADVTNKEIRIGTTKYSYLKCRDVIKQNKRPEFSHREGCLCPHSLLYC</sequence>
<evidence type="ECO:0000313" key="1">
    <source>
        <dbReference type="EMBL" id="KAJ3667209.1"/>
    </source>
</evidence>
<dbReference type="AlphaFoldDB" id="A0AA38MU19"/>
<gene>
    <name evidence="1" type="ORF">Zmor_002609</name>
</gene>
<dbReference type="Proteomes" id="UP001168821">
    <property type="component" value="Unassembled WGS sequence"/>
</dbReference>
<accession>A0AA38MU19</accession>
<evidence type="ECO:0000313" key="2">
    <source>
        <dbReference type="Proteomes" id="UP001168821"/>
    </source>
</evidence>
<protein>
    <submittedName>
        <fullName evidence="1">Uncharacterized protein</fullName>
    </submittedName>
</protein>
<reference evidence="1" key="1">
    <citation type="journal article" date="2023" name="G3 (Bethesda)">
        <title>Whole genome assemblies of Zophobas morio and Tenebrio molitor.</title>
        <authorList>
            <person name="Kaur S."/>
            <person name="Stinson S.A."/>
            <person name="diCenzo G.C."/>
        </authorList>
    </citation>
    <scope>NUCLEOTIDE SEQUENCE</scope>
    <source>
        <strain evidence="1">QUZm001</strain>
    </source>
</reference>
<keyword evidence="2" id="KW-1185">Reference proteome</keyword>
<organism evidence="1 2">
    <name type="scientific">Zophobas morio</name>
    <dbReference type="NCBI Taxonomy" id="2755281"/>
    <lineage>
        <taxon>Eukaryota</taxon>
        <taxon>Metazoa</taxon>
        <taxon>Ecdysozoa</taxon>
        <taxon>Arthropoda</taxon>
        <taxon>Hexapoda</taxon>
        <taxon>Insecta</taxon>
        <taxon>Pterygota</taxon>
        <taxon>Neoptera</taxon>
        <taxon>Endopterygota</taxon>
        <taxon>Coleoptera</taxon>
        <taxon>Polyphaga</taxon>
        <taxon>Cucujiformia</taxon>
        <taxon>Tenebrionidae</taxon>
        <taxon>Zophobas</taxon>
    </lineage>
</organism>
<comment type="caution">
    <text evidence="1">The sequence shown here is derived from an EMBL/GenBank/DDBJ whole genome shotgun (WGS) entry which is preliminary data.</text>
</comment>
<proteinExistence type="predicted"/>